<dbReference type="PANTHER" id="PTHR31992">
    <property type="entry name" value="DOF ZINC FINGER PROTEIN DOF1.4-RELATED"/>
    <property type="match status" value="1"/>
</dbReference>
<dbReference type="GO" id="GO:0003700">
    <property type="term" value="F:DNA-binding transcription factor activity"/>
    <property type="evidence" value="ECO:0007669"/>
    <property type="project" value="UniProtKB-UniRule"/>
</dbReference>
<evidence type="ECO:0000256" key="1">
    <source>
        <dbReference type="ARBA" id="ARBA00022723"/>
    </source>
</evidence>
<comment type="subcellular location">
    <subcellularLocation>
        <location evidence="8 9">Nucleus</location>
    </subcellularLocation>
</comment>
<evidence type="ECO:0000313" key="13">
    <source>
        <dbReference type="Proteomes" id="UP001642260"/>
    </source>
</evidence>
<keyword evidence="1 9" id="KW-0479">Metal-binding</keyword>
<dbReference type="InterPro" id="IPR003851">
    <property type="entry name" value="Znf_Dof"/>
</dbReference>
<feature type="domain" description="Dof-type" evidence="11">
    <location>
        <begin position="22"/>
        <end position="76"/>
    </location>
</feature>
<sequence length="186" mass="21171">MDNLNGFVRGDNQLNEEKPPARVCPRCNSDNTKFCYFNNYSLSQPRYSCKNCRRYWTHGGALRNIPIGGSGRKPKRSKIDQQSAEIQQVNHHEFGRSFGGSSDAVVENHFGLHEIHSDMVTNVPPVGSFPPMEALNISQDYYVVGSNDLIDNPLLNQDDSNIWNESFNNTMNMNHNASTSGRRRYW</sequence>
<dbReference type="AlphaFoldDB" id="A0ABC8L8L0"/>
<accession>A0ABC8L8L0</accession>
<evidence type="ECO:0000256" key="4">
    <source>
        <dbReference type="ARBA" id="ARBA00023015"/>
    </source>
</evidence>
<dbReference type="GO" id="GO:0005634">
    <property type="term" value="C:nucleus"/>
    <property type="evidence" value="ECO:0007669"/>
    <property type="project" value="UniProtKB-SubCell"/>
</dbReference>
<dbReference type="EMBL" id="CAKOAT010411821">
    <property type="protein sequence ID" value="CAH8368306.1"/>
    <property type="molecule type" value="Genomic_DNA"/>
</dbReference>
<evidence type="ECO:0000256" key="9">
    <source>
        <dbReference type="RuleBase" id="RU369094"/>
    </source>
</evidence>
<evidence type="ECO:0000256" key="6">
    <source>
        <dbReference type="ARBA" id="ARBA00023163"/>
    </source>
</evidence>
<dbReference type="Proteomes" id="UP001642260">
    <property type="component" value="Unassembled WGS sequence"/>
</dbReference>
<keyword evidence="5 8" id="KW-0238">DNA-binding</keyword>
<keyword evidence="6 9" id="KW-0804">Transcription</keyword>
<keyword evidence="13" id="KW-1185">Reference proteome</keyword>
<evidence type="ECO:0000256" key="8">
    <source>
        <dbReference type="PROSITE-ProRule" id="PRU00071"/>
    </source>
</evidence>
<reference evidence="12 13" key="1">
    <citation type="submission" date="2022-03" db="EMBL/GenBank/DDBJ databases">
        <authorList>
            <person name="Macdonald S."/>
            <person name="Ahmed S."/>
            <person name="Newling K."/>
        </authorList>
    </citation>
    <scope>NUCLEOTIDE SEQUENCE [LARGE SCALE GENOMIC DNA]</scope>
</reference>
<dbReference type="InterPro" id="IPR045174">
    <property type="entry name" value="Dof"/>
</dbReference>
<dbReference type="GO" id="GO:0008270">
    <property type="term" value="F:zinc ion binding"/>
    <property type="evidence" value="ECO:0007669"/>
    <property type="project" value="UniProtKB-KW"/>
</dbReference>
<comment type="caution">
    <text evidence="12">The sequence shown here is derived from an EMBL/GenBank/DDBJ whole genome shotgun (WGS) entry which is preliminary data.</text>
</comment>
<keyword evidence="7 8" id="KW-0539">Nucleus</keyword>
<feature type="region of interest" description="Disordered" evidence="10">
    <location>
        <begin position="1"/>
        <end position="21"/>
    </location>
</feature>
<keyword evidence="2 8" id="KW-0863">Zinc-finger</keyword>
<evidence type="ECO:0000259" key="11">
    <source>
        <dbReference type="PROSITE" id="PS50884"/>
    </source>
</evidence>
<evidence type="ECO:0000256" key="3">
    <source>
        <dbReference type="ARBA" id="ARBA00022833"/>
    </source>
</evidence>
<dbReference type="GO" id="GO:0003677">
    <property type="term" value="F:DNA binding"/>
    <property type="evidence" value="ECO:0007669"/>
    <property type="project" value="UniProtKB-UniRule"/>
</dbReference>
<dbReference type="PROSITE" id="PS01361">
    <property type="entry name" value="ZF_DOF_1"/>
    <property type="match status" value="1"/>
</dbReference>
<organism evidence="12 13">
    <name type="scientific">Eruca vesicaria subsp. sativa</name>
    <name type="common">Garden rocket</name>
    <name type="synonym">Eruca sativa</name>
    <dbReference type="NCBI Taxonomy" id="29727"/>
    <lineage>
        <taxon>Eukaryota</taxon>
        <taxon>Viridiplantae</taxon>
        <taxon>Streptophyta</taxon>
        <taxon>Embryophyta</taxon>
        <taxon>Tracheophyta</taxon>
        <taxon>Spermatophyta</taxon>
        <taxon>Magnoliopsida</taxon>
        <taxon>eudicotyledons</taxon>
        <taxon>Gunneridae</taxon>
        <taxon>Pentapetalae</taxon>
        <taxon>rosids</taxon>
        <taxon>malvids</taxon>
        <taxon>Brassicales</taxon>
        <taxon>Brassicaceae</taxon>
        <taxon>Brassiceae</taxon>
        <taxon>Eruca</taxon>
    </lineage>
</organism>
<evidence type="ECO:0000313" key="12">
    <source>
        <dbReference type="EMBL" id="CAH8368306.1"/>
    </source>
</evidence>
<gene>
    <name evidence="12" type="ORF">ERUC_LOCUS30941</name>
</gene>
<protein>
    <recommendedName>
        <fullName evidence="9">Dof zinc finger protein</fullName>
    </recommendedName>
</protein>
<name>A0ABC8L8L0_ERUVS</name>
<evidence type="ECO:0000256" key="2">
    <source>
        <dbReference type="ARBA" id="ARBA00022771"/>
    </source>
</evidence>
<dbReference type="PANTHER" id="PTHR31992:SF126">
    <property type="entry name" value="DOF ZINC FINGER PROTEIN DOF4.2-RELATED"/>
    <property type="match status" value="1"/>
</dbReference>
<keyword evidence="3 9" id="KW-0862">Zinc</keyword>
<evidence type="ECO:0000256" key="5">
    <source>
        <dbReference type="ARBA" id="ARBA00023125"/>
    </source>
</evidence>
<evidence type="ECO:0000256" key="7">
    <source>
        <dbReference type="ARBA" id="ARBA00023242"/>
    </source>
</evidence>
<dbReference type="PROSITE" id="PS50884">
    <property type="entry name" value="ZF_DOF_2"/>
    <property type="match status" value="1"/>
</dbReference>
<dbReference type="Pfam" id="PF02701">
    <property type="entry name" value="Zn_ribbon_Dof"/>
    <property type="match status" value="1"/>
</dbReference>
<evidence type="ECO:0000256" key="10">
    <source>
        <dbReference type="SAM" id="MobiDB-lite"/>
    </source>
</evidence>
<comment type="function">
    <text evidence="9">Transcription factor that binds specifically to a 5'-AA[AG]G-3' consensus core sequence.</text>
</comment>
<keyword evidence="4 9" id="KW-0805">Transcription regulation</keyword>
<proteinExistence type="predicted"/>